<evidence type="ECO:0000313" key="2">
    <source>
        <dbReference type="Proteomes" id="UP001501721"/>
    </source>
</evidence>
<dbReference type="InterPro" id="IPR057062">
    <property type="entry name" value="TriTu"/>
</dbReference>
<keyword evidence="2" id="KW-1185">Reference proteome</keyword>
<accession>A0ABP5ZWG3</accession>
<protein>
    <submittedName>
        <fullName evidence="1">Uncharacterized protein</fullName>
    </submittedName>
</protein>
<name>A0ABP5ZWG3_9ACTN</name>
<comment type="caution">
    <text evidence="1">The sequence shown here is derived from an EMBL/GenBank/DDBJ whole genome shotgun (WGS) entry which is preliminary data.</text>
</comment>
<proteinExistence type="predicted"/>
<dbReference type="EMBL" id="BAAATL010000032">
    <property type="protein sequence ID" value="GAA2502063.1"/>
    <property type="molecule type" value="Genomic_DNA"/>
</dbReference>
<evidence type="ECO:0000313" key="1">
    <source>
        <dbReference type="EMBL" id="GAA2502063.1"/>
    </source>
</evidence>
<sequence>MSVESSLLREAYEWIDARIGEFHRNGLSVEVHIAPGDREKQSVQWMLESTERIGEIILWESGEAELSFAVIQTGEVRPEHRLIDSRSSLEEALDAVLDWVSSAS</sequence>
<dbReference type="RefSeq" id="WP_232986542.1">
    <property type="nucleotide sequence ID" value="NZ_BAAATL010000032.1"/>
</dbReference>
<dbReference type="Proteomes" id="UP001501721">
    <property type="component" value="Unassembled WGS sequence"/>
</dbReference>
<dbReference type="Pfam" id="PF24689">
    <property type="entry name" value="TriTu"/>
    <property type="match status" value="1"/>
</dbReference>
<organism evidence="1 2">
    <name type="scientific">Streptomyces graminearus</name>
    <dbReference type="NCBI Taxonomy" id="284030"/>
    <lineage>
        <taxon>Bacteria</taxon>
        <taxon>Bacillati</taxon>
        <taxon>Actinomycetota</taxon>
        <taxon>Actinomycetes</taxon>
        <taxon>Kitasatosporales</taxon>
        <taxon>Streptomycetaceae</taxon>
        <taxon>Streptomyces</taxon>
    </lineage>
</organism>
<reference evidence="2" key="1">
    <citation type="journal article" date="2019" name="Int. J. Syst. Evol. Microbiol.">
        <title>The Global Catalogue of Microorganisms (GCM) 10K type strain sequencing project: providing services to taxonomists for standard genome sequencing and annotation.</title>
        <authorList>
            <consortium name="The Broad Institute Genomics Platform"/>
            <consortium name="The Broad Institute Genome Sequencing Center for Infectious Disease"/>
            <person name="Wu L."/>
            <person name="Ma J."/>
        </authorList>
    </citation>
    <scope>NUCLEOTIDE SEQUENCE [LARGE SCALE GENOMIC DNA]</scope>
    <source>
        <strain evidence="2">JCM 6923</strain>
    </source>
</reference>
<gene>
    <name evidence="1" type="ORF">GCM10010422_59350</name>
</gene>